<sequence length="54" mass="6147">RKTAQKSPLQPSGNLYLPALPQQQKAREANTKWQTILRQVRTTNLTNKPCSQTI</sequence>
<dbReference type="GeneID" id="20671415"/>
<evidence type="ECO:0000313" key="3">
    <source>
        <dbReference type="Proteomes" id="UP000030671"/>
    </source>
</evidence>
<dbReference type="AlphaFoldDB" id="W4JSH1"/>
<evidence type="ECO:0000313" key="2">
    <source>
        <dbReference type="EMBL" id="ETW76493.1"/>
    </source>
</evidence>
<dbReference type="InParanoid" id="W4JSH1"/>
<name>W4JSH1_HETIT</name>
<feature type="non-terminal residue" evidence="2">
    <location>
        <position position="1"/>
    </location>
</feature>
<dbReference type="EMBL" id="KI925464">
    <property type="protein sequence ID" value="ETW76493.1"/>
    <property type="molecule type" value="Genomic_DNA"/>
</dbReference>
<reference evidence="2 3" key="1">
    <citation type="journal article" date="2012" name="New Phytol.">
        <title>Insight into trade-off between wood decay and parasitism from the genome of a fungal forest pathogen.</title>
        <authorList>
            <person name="Olson A."/>
            <person name="Aerts A."/>
            <person name="Asiegbu F."/>
            <person name="Belbahri L."/>
            <person name="Bouzid O."/>
            <person name="Broberg A."/>
            <person name="Canback B."/>
            <person name="Coutinho P.M."/>
            <person name="Cullen D."/>
            <person name="Dalman K."/>
            <person name="Deflorio G."/>
            <person name="van Diepen L.T."/>
            <person name="Dunand C."/>
            <person name="Duplessis S."/>
            <person name="Durling M."/>
            <person name="Gonthier P."/>
            <person name="Grimwood J."/>
            <person name="Fossdal C.G."/>
            <person name="Hansson D."/>
            <person name="Henrissat B."/>
            <person name="Hietala A."/>
            <person name="Himmelstrand K."/>
            <person name="Hoffmeister D."/>
            <person name="Hogberg N."/>
            <person name="James T.Y."/>
            <person name="Karlsson M."/>
            <person name="Kohler A."/>
            <person name="Kues U."/>
            <person name="Lee Y.H."/>
            <person name="Lin Y.C."/>
            <person name="Lind M."/>
            <person name="Lindquist E."/>
            <person name="Lombard V."/>
            <person name="Lucas S."/>
            <person name="Lunden K."/>
            <person name="Morin E."/>
            <person name="Murat C."/>
            <person name="Park J."/>
            <person name="Raffaello T."/>
            <person name="Rouze P."/>
            <person name="Salamov A."/>
            <person name="Schmutz J."/>
            <person name="Solheim H."/>
            <person name="Stahlberg J."/>
            <person name="Velez H."/>
            <person name="de Vries R.P."/>
            <person name="Wiebenga A."/>
            <person name="Woodward S."/>
            <person name="Yakovlev I."/>
            <person name="Garbelotto M."/>
            <person name="Martin F."/>
            <person name="Grigoriev I.V."/>
            <person name="Stenlid J."/>
        </authorList>
    </citation>
    <scope>NUCLEOTIDE SEQUENCE [LARGE SCALE GENOMIC DNA]</scope>
    <source>
        <strain evidence="2 3">TC 32-1</strain>
    </source>
</reference>
<evidence type="ECO:0000256" key="1">
    <source>
        <dbReference type="SAM" id="MobiDB-lite"/>
    </source>
</evidence>
<feature type="region of interest" description="Disordered" evidence="1">
    <location>
        <begin position="1"/>
        <end position="30"/>
    </location>
</feature>
<dbReference type="HOGENOM" id="CLU_3055968_0_0_1"/>
<protein>
    <submittedName>
        <fullName evidence="2">Uncharacterized protein</fullName>
    </submittedName>
</protein>
<proteinExistence type="predicted"/>
<dbReference type="Proteomes" id="UP000030671">
    <property type="component" value="Unassembled WGS sequence"/>
</dbReference>
<keyword evidence="3" id="KW-1185">Reference proteome</keyword>
<gene>
    <name evidence="2" type="ORF">HETIRDRAFT_328421</name>
</gene>
<accession>W4JSH1</accession>
<organism evidence="2 3">
    <name type="scientific">Heterobasidion irregulare (strain TC 32-1)</name>
    <dbReference type="NCBI Taxonomy" id="747525"/>
    <lineage>
        <taxon>Eukaryota</taxon>
        <taxon>Fungi</taxon>
        <taxon>Dikarya</taxon>
        <taxon>Basidiomycota</taxon>
        <taxon>Agaricomycotina</taxon>
        <taxon>Agaricomycetes</taxon>
        <taxon>Russulales</taxon>
        <taxon>Bondarzewiaceae</taxon>
        <taxon>Heterobasidion</taxon>
        <taxon>Heterobasidion annosum species complex</taxon>
    </lineage>
</organism>
<feature type="compositionally biased region" description="Polar residues" evidence="1">
    <location>
        <begin position="1"/>
        <end position="13"/>
    </location>
</feature>
<dbReference type="KEGG" id="hir:HETIRDRAFT_328421"/>
<dbReference type="RefSeq" id="XP_009551387.1">
    <property type="nucleotide sequence ID" value="XM_009553092.1"/>
</dbReference>